<dbReference type="PANTHER" id="PTHR16243">
    <property type="entry name" value="BTG3-ASSOCIATED NUCLEAR PROTEIN BANP"/>
    <property type="match status" value="1"/>
</dbReference>
<keyword evidence="14" id="KW-1185">Reference proteome</keyword>
<keyword evidence="10" id="KW-0539">Nucleus</keyword>
<accession>A0ABQ8SZ92</accession>
<evidence type="ECO:0000313" key="14">
    <source>
        <dbReference type="Proteomes" id="UP001148838"/>
    </source>
</evidence>
<organism evidence="13 14">
    <name type="scientific">Periplaneta americana</name>
    <name type="common">American cockroach</name>
    <name type="synonym">Blatta americana</name>
    <dbReference type="NCBI Taxonomy" id="6978"/>
    <lineage>
        <taxon>Eukaryota</taxon>
        <taxon>Metazoa</taxon>
        <taxon>Ecdysozoa</taxon>
        <taxon>Arthropoda</taxon>
        <taxon>Hexapoda</taxon>
        <taxon>Insecta</taxon>
        <taxon>Pterygota</taxon>
        <taxon>Neoptera</taxon>
        <taxon>Polyneoptera</taxon>
        <taxon>Dictyoptera</taxon>
        <taxon>Blattodea</taxon>
        <taxon>Blattoidea</taxon>
        <taxon>Blattidae</taxon>
        <taxon>Blattinae</taxon>
        <taxon>Periplaneta</taxon>
    </lineage>
</organism>
<proteinExistence type="inferred from homology"/>
<evidence type="ECO:0000256" key="11">
    <source>
        <dbReference type="ARBA" id="ARBA00023306"/>
    </source>
</evidence>
<evidence type="ECO:0000256" key="1">
    <source>
        <dbReference type="ARBA" id="ARBA00004123"/>
    </source>
</evidence>
<reference evidence="13 14" key="1">
    <citation type="journal article" date="2022" name="Allergy">
        <title>Genome assembly and annotation of Periplaneta americana reveal a comprehensive cockroach allergen profile.</title>
        <authorList>
            <person name="Wang L."/>
            <person name="Xiong Q."/>
            <person name="Saelim N."/>
            <person name="Wang L."/>
            <person name="Nong W."/>
            <person name="Wan A.T."/>
            <person name="Shi M."/>
            <person name="Liu X."/>
            <person name="Cao Q."/>
            <person name="Hui J.H.L."/>
            <person name="Sookrung N."/>
            <person name="Leung T.F."/>
            <person name="Tungtrongchitr A."/>
            <person name="Tsui S.K.W."/>
        </authorList>
    </citation>
    <scope>NUCLEOTIDE SEQUENCE [LARGE SCALE GENOMIC DNA]</scope>
    <source>
        <strain evidence="13">PWHHKU_190912</strain>
    </source>
</reference>
<comment type="similarity">
    <text evidence="2">Belongs to the BANP/SMAR1 family.</text>
</comment>
<evidence type="ECO:0000256" key="7">
    <source>
        <dbReference type="ARBA" id="ARBA00023054"/>
    </source>
</evidence>
<dbReference type="PROSITE" id="PS51457">
    <property type="entry name" value="BEN"/>
    <property type="match status" value="1"/>
</dbReference>
<dbReference type="InterPro" id="IPR018379">
    <property type="entry name" value="BEN_domain"/>
</dbReference>
<evidence type="ECO:0000256" key="10">
    <source>
        <dbReference type="ARBA" id="ARBA00023242"/>
    </source>
</evidence>
<evidence type="ECO:0000256" key="6">
    <source>
        <dbReference type="ARBA" id="ARBA00023015"/>
    </source>
</evidence>
<evidence type="ECO:0000256" key="3">
    <source>
        <dbReference type="ARBA" id="ARBA00015794"/>
    </source>
</evidence>
<evidence type="ECO:0000256" key="9">
    <source>
        <dbReference type="ARBA" id="ARBA00023163"/>
    </source>
</evidence>
<dbReference type="SMART" id="SM01025">
    <property type="entry name" value="BEN"/>
    <property type="match status" value="1"/>
</dbReference>
<gene>
    <name evidence="13" type="ORF">ANN_15024</name>
</gene>
<keyword evidence="8" id="KW-0238">DNA-binding</keyword>
<evidence type="ECO:0000256" key="8">
    <source>
        <dbReference type="ARBA" id="ARBA00023125"/>
    </source>
</evidence>
<dbReference type="InterPro" id="IPR042343">
    <property type="entry name" value="BANP"/>
</dbReference>
<keyword evidence="9" id="KW-0804">Transcription</keyword>
<dbReference type="EMBL" id="JAJSOF020000019">
    <property type="protein sequence ID" value="KAJ4439068.1"/>
    <property type="molecule type" value="Genomic_DNA"/>
</dbReference>
<protein>
    <recommendedName>
        <fullName evidence="3">Protein BANP</fullName>
    </recommendedName>
</protein>
<name>A0ABQ8SZ92_PERAM</name>
<evidence type="ECO:0000259" key="12">
    <source>
        <dbReference type="PROSITE" id="PS51457"/>
    </source>
</evidence>
<keyword evidence="7" id="KW-0175">Coiled coil</keyword>
<evidence type="ECO:0000256" key="4">
    <source>
        <dbReference type="ARBA" id="ARBA00022491"/>
    </source>
</evidence>
<keyword evidence="4" id="KW-0678">Repressor</keyword>
<evidence type="ECO:0000256" key="5">
    <source>
        <dbReference type="ARBA" id="ARBA00022853"/>
    </source>
</evidence>
<evidence type="ECO:0000313" key="13">
    <source>
        <dbReference type="EMBL" id="KAJ4439068.1"/>
    </source>
</evidence>
<comment type="caution">
    <text evidence="13">The sequence shown here is derived from an EMBL/GenBank/DDBJ whole genome shotgun (WGS) entry which is preliminary data.</text>
</comment>
<dbReference type="Gene3D" id="1.10.10.2590">
    <property type="entry name" value="BEN domain"/>
    <property type="match status" value="1"/>
</dbReference>
<evidence type="ECO:0000256" key="2">
    <source>
        <dbReference type="ARBA" id="ARBA00009735"/>
    </source>
</evidence>
<sequence length="447" mass="49730">MSGMPLLKRARVESSTILSAIETCSKEISNLKLTFNQRLTNIENRMGVITSGCNTIIQRMDALENLVRNCMKFDNHRHSCCEEVLRKMNSIEDMLNTATIKQQITNSKEEGESSSTDISSSPVVLVRNHKPAQVSASVGLDSTLQVITLNSKTDFPDGCWLGDENNPEARVRCAISQSNLLHINTFCQTPEKMAVTLLDYLFPREVLAVSNLSGKGKHRKRQLDPLMIYGIRCHLLYKFNITERDWYRIKQNMDSKCRTAWKKKIRGLPLGGFKSASHSDSPSHQLHQIISEDGESLIVAADSYVGDDSVEALETQVIHTSQGDIKVLHATPEQLVRLQETHQIQVLSEDQILPVLHEQIMESEDATVEDGNSLTLGCTDQTLTIVTSTGEVSVDVASIASDHRQLVETQDIHIEGAQVLEMEDDSDLGVVEASDRVTEGGEFITIE</sequence>
<comment type="subcellular location">
    <subcellularLocation>
        <location evidence="1">Nucleus</location>
    </subcellularLocation>
</comment>
<dbReference type="Proteomes" id="UP001148838">
    <property type="component" value="Unassembled WGS sequence"/>
</dbReference>
<dbReference type="PANTHER" id="PTHR16243:SF2">
    <property type="entry name" value="PROTEIN BANP"/>
    <property type="match status" value="1"/>
</dbReference>
<keyword evidence="5" id="KW-0156">Chromatin regulator</keyword>
<keyword evidence="6" id="KW-0805">Transcription regulation</keyword>
<feature type="domain" description="BEN" evidence="12">
    <location>
        <begin position="168"/>
        <end position="264"/>
    </location>
</feature>
<dbReference type="Pfam" id="PF10523">
    <property type="entry name" value="BEN"/>
    <property type="match status" value="1"/>
</dbReference>
<keyword evidence="11" id="KW-0131">Cell cycle</keyword>